<feature type="region of interest" description="Disordered" evidence="2">
    <location>
        <begin position="1"/>
        <end position="30"/>
    </location>
</feature>
<evidence type="ECO:0000256" key="2">
    <source>
        <dbReference type="SAM" id="MobiDB-lite"/>
    </source>
</evidence>
<sequence length="83" mass="8795">MTSASVSENIASANPAPDPTMITTATTSHTRTIEVTSSDYLPLGTTTTNSDGDSNLTCRHCDRTFTSLIGLVGHLRIQRTEPG</sequence>
<dbReference type="GO" id="GO:0008270">
    <property type="term" value="F:zinc ion binding"/>
    <property type="evidence" value="ECO:0007669"/>
    <property type="project" value="UniProtKB-KW"/>
</dbReference>
<gene>
    <name evidence="4" type="ORF">SSLN_LOCUS2208</name>
</gene>
<dbReference type="PROSITE" id="PS50157">
    <property type="entry name" value="ZINC_FINGER_C2H2_2"/>
    <property type="match status" value="1"/>
</dbReference>
<name>A0A183SDB0_SCHSO</name>
<dbReference type="AlphaFoldDB" id="A0A183SDB0"/>
<feature type="domain" description="C2H2-type" evidence="3">
    <location>
        <begin position="56"/>
        <end position="83"/>
    </location>
</feature>
<evidence type="ECO:0000259" key="3">
    <source>
        <dbReference type="PROSITE" id="PS50157"/>
    </source>
</evidence>
<reference evidence="4 5" key="2">
    <citation type="submission" date="2018-11" db="EMBL/GenBank/DDBJ databases">
        <authorList>
            <consortium name="Pathogen Informatics"/>
        </authorList>
    </citation>
    <scope>NUCLEOTIDE SEQUENCE [LARGE SCALE GENOMIC DNA]</scope>
    <source>
        <strain evidence="4 5">NST_G2</strain>
    </source>
</reference>
<evidence type="ECO:0000313" key="6">
    <source>
        <dbReference type="WBParaSite" id="SSLN_0000227801-mRNA-1"/>
    </source>
</evidence>
<feature type="compositionally biased region" description="Low complexity" evidence="2">
    <location>
        <begin position="20"/>
        <end position="30"/>
    </location>
</feature>
<keyword evidence="1" id="KW-0479">Metal-binding</keyword>
<accession>A0A183SDB0</accession>
<evidence type="ECO:0000256" key="1">
    <source>
        <dbReference type="PROSITE-ProRule" id="PRU00042"/>
    </source>
</evidence>
<keyword evidence="1" id="KW-0863">Zinc-finger</keyword>
<feature type="compositionally biased region" description="Polar residues" evidence="2">
    <location>
        <begin position="1"/>
        <end position="12"/>
    </location>
</feature>
<evidence type="ECO:0000313" key="5">
    <source>
        <dbReference type="Proteomes" id="UP000275846"/>
    </source>
</evidence>
<organism evidence="6">
    <name type="scientific">Schistocephalus solidus</name>
    <name type="common">Tapeworm</name>
    <dbReference type="NCBI Taxonomy" id="70667"/>
    <lineage>
        <taxon>Eukaryota</taxon>
        <taxon>Metazoa</taxon>
        <taxon>Spiralia</taxon>
        <taxon>Lophotrochozoa</taxon>
        <taxon>Platyhelminthes</taxon>
        <taxon>Cestoda</taxon>
        <taxon>Eucestoda</taxon>
        <taxon>Diphyllobothriidea</taxon>
        <taxon>Diphyllobothriidae</taxon>
        <taxon>Schistocephalus</taxon>
    </lineage>
</organism>
<dbReference type="WBParaSite" id="SSLN_0000227801-mRNA-1">
    <property type="protein sequence ID" value="SSLN_0000227801-mRNA-1"/>
    <property type="gene ID" value="SSLN_0000227801"/>
</dbReference>
<reference evidence="6" key="1">
    <citation type="submission" date="2016-06" db="UniProtKB">
        <authorList>
            <consortium name="WormBaseParasite"/>
        </authorList>
    </citation>
    <scope>IDENTIFICATION</scope>
</reference>
<proteinExistence type="predicted"/>
<dbReference type="EMBL" id="UYSU01032195">
    <property type="protein sequence ID" value="VDL88593.1"/>
    <property type="molecule type" value="Genomic_DNA"/>
</dbReference>
<dbReference type="Proteomes" id="UP000275846">
    <property type="component" value="Unassembled WGS sequence"/>
</dbReference>
<keyword evidence="1" id="KW-0862">Zinc</keyword>
<keyword evidence="5" id="KW-1185">Reference proteome</keyword>
<protein>
    <submittedName>
        <fullName evidence="6">C2H2-type domain-containing protein</fullName>
    </submittedName>
</protein>
<dbReference type="InterPro" id="IPR013087">
    <property type="entry name" value="Znf_C2H2_type"/>
</dbReference>
<evidence type="ECO:0000313" key="4">
    <source>
        <dbReference type="EMBL" id="VDL88593.1"/>
    </source>
</evidence>